<protein>
    <recommendedName>
        <fullName evidence="5">ABC transporter substrate-binding protein</fullName>
    </recommendedName>
</protein>
<evidence type="ECO:0008006" key="5">
    <source>
        <dbReference type="Google" id="ProtNLM"/>
    </source>
</evidence>
<accession>A0ABY5MT84</accession>
<evidence type="ECO:0000256" key="2">
    <source>
        <dbReference type="SAM" id="SignalP"/>
    </source>
</evidence>
<sequence>MKLLLALSLFLTALSAANATMSRLPPQGGTASATLVIESTTDLAVFEPMLLAFQERNPGVAIAYRELTTNELDADIGGACAERRFAADLVISSSIDQQLKLVNDGCALPLNLPAAEALPDWARWRNELFGLTFEPAVTVYNREWFGDRPVPQSRFELIDLLRDSEDFVGRIGTYDIESSGVGYLFAFQDALQASTWGRLVESLGRNEARLFCCTAEILERVADGRLLVGYNVLGSYALERIERDDRFGVILPSDYTLVMARAAFVSRDARQPETAARFISFMLSPAGRDILSRKMRLLSPVDGADRLARLTGQEDANPRADPQTLRPIAMSPALLVGLDRAKREIFLRQWRAALPASPVDE</sequence>
<dbReference type="EMBL" id="CP030942">
    <property type="protein sequence ID" value="UUP19798.1"/>
    <property type="molecule type" value="Genomic_DNA"/>
</dbReference>
<evidence type="ECO:0000256" key="1">
    <source>
        <dbReference type="ARBA" id="ARBA00022729"/>
    </source>
</evidence>
<dbReference type="Proteomes" id="UP001342418">
    <property type="component" value="Plasmid p1536_1"/>
</dbReference>
<evidence type="ECO:0000313" key="3">
    <source>
        <dbReference type="EMBL" id="UUP19798.1"/>
    </source>
</evidence>
<feature type="signal peptide" evidence="2">
    <location>
        <begin position="1"/>
        <end position="19"/>
    </location>
</feature>
<keyword evidence="4" id="KW-1185">Reference proteome</keyword>
<dbReference type="SUPFAM" id="SSF53850">
    <property type="entry name" value="Periplasmic binding protein-like II"/>
    <property type="match status" value="1"/>
</dbReference>
<dbReference type="Gene3D" id="3.40.190.10">
    <property type="entry name" value="Periplasmic binding protein-like II"/>
    <property type="match status" value="2"/>
</dbReference>
<keyword evidence="3" id="KW-0614">Plasmid</keyword>
<organism evidence="3 4">
    <name type="scientific">Nitratireductor thuwali</name>
    <dbReference type="NCBI Taxonomy" id="2267699"/>
    <lineage>
        <taxon>Bacteria</taxon>
        <taxon>Pseudomonadati</taxon>
        <taxon>Pseudomonadota</taxon>
        <taxon>Alphaproteobacteria</taxon>
        <taxon>Hyphomicrobiales</taxon>
        <taxon>Phyllobacteriaceae</taxon>
        <taxon>Nitratireductor</taxon>
    </lineage>
</organism>
<gene>
    <name evidence="3" type="ORF">NTH_04312</name>
</gene>
<evidence type="ECO:0000313" key="4">
    <source>
        <dbReference type="Proteomes" id="UP001342418"/>
    </source>
</evidence>
<reference evidence="3 4" key="1">
    <citation type="submission" date="2018-07" db="EMBL/GenBank/DDBJ databases">
        <title>Genome sequence of Nitratireductor thuwali#1536.</title>
        <authorList>
            <person name="Michoud G."/>
            <person name="Merlino G."/>
            <person name="Sefrji F.O."/>
            <person name="Daffonchio D."/>
        </authorList>
    </citation>
    <scope>NUCLEOTIDE SEQUENCE [LARGE SCALE GENOMIC DNA]</scope>
    <source>
        <strain evidence="3 4">Nit1536</strain>
        <plasmid evidence="3 4">p1536_1</plasmid>
    </source>
</reference>
<dbReference type="PANTHER" id="PTHR30006:SF25">
    <property type="entry name" value="PHOSPHOGLYCERATE TRANSPORT REGULATORY PROTEIN PGTC"/>
    <property type="match status" value="1"/>
</dbReference>
<dbReference type="PANTHER" id="PTHR30006">
    <property type="entry name" value="THIAMINE-BINDING PERIPLASMIC PROTEIN-RELATED"/>
    <property type="match status" value="1"/>
</dbReference>
<geneLocation type="plasmid" evidence="3 4">
    <name>p1536_1</name>
</geneLocation>
<keyword evidence="1 2" id="KW-0732">Signal</keyword>
<dbReference type="RefSeq" id="WP_338532000.1">
    <property type="nucleotide sequence ID" value="NZ_CP030942.1"/>
</dbReference>
<feature type="chain" id="PRO_5045386199" description="ABC transporter substrate-binding protein" evidence="2">
    <location>
        <begin position="20"/>
        <end position="361"/>
    </location>
</feature>
<name>A0ABY5MT84_9HYPH</name>
<dbReference type="Pfam" id="PF13343">
    <property type="entry name" value="SBP_bac_6"/>
    <property type="match status" value="1"/>
</dbReference>
<proteinExistence type="predicted"/>